<dbReference type="SMART" id="SM00530">
    <property type="entry name" value="HTH_XRE"/>
    <property type="match status" value="1"/>
</dbReference>
<dbReference type="CDD" id="cd00093">
    <property type="entry name" value="HTH_XRE"/>
    <property type="match status" value="1"/>
</dbReference>
<keyword evidence="4" id="KW-1185">Reference proteome</keyword>
<evidence type="ECO:0000259" key="2">
    <source>
        <dbReference type="PROSITE" id="PS50943"/>
    </source>
</evidence>
<dbReference type="Pfam" id="PF00931">
    <property type="entry name" value="NB-ARC"/>
    <property type="match status" value="1"/>
</dbReference>
<sequence length="797" mass="83874">METDSPATTTFAQVLAHTRAAAGLTQEELAERAELSVRAVSNLERGEASRPRRGTIDRLVAALGLTGGDARRFTDIARGRPAAALPDGPPEPAGPAQLPTDLPDFTGRTGESARLAELLSGDGTGVRIVVVGGGGGVGKTALAVRVAHRLRHRFPDGQLYVDLAGSRDAEVAPATALAAFLSAYGGEPREGEDTARRAARYRSVLAGRRVLVVLDDARDAAQVRPLLPAGAGSAVLVTSRNRLPDLAGARHLIVGELAAGDATDLFARIAGPDRVAREAEATARVVAACDRLPLAVRIAGARLAVRPEWSVAALADRLAAARGTLDELRAGDLAVRSSFRLSYDRLTMSSARMFALLGHWPGHDLGVPAAAALAGTDEPTAERLLELLVDAHLLESPAPARYRQHDLLHAFAGELLAGEIGADASREALTRLFSYLTATAYEADLALWPASGPPFPAESVADPRAAPFTGYEAAMRWYAAEWPALDALLRKASADDSVPAALAARFAALVTLFPFVREDLVGLERGSRHAATLAERAGDHLLAANAHKRLGFALAQLHRTDEAAEHQERALAAFRAAGDLEGEAGMLNSIGRRLLTDAHTTPGYDVARRYLRDGLAAARATGRGSAQVTALGNLGRLEHRAGRYVEAHEYLTEALALSRKLGARQLEAAVAGSLGTVLAALGRPAEAVGRHDHALRVSRALCDRSGEVVALRELAETYRVTGRADRAAEYAGQALDLHREYGGSDDSGAAVLVTLGRALAALGRTGEAREHWSRALSTLADRDPAAADEVRGLLGPA</sequence>
<dbReference type="SUPFAM" id="SSF52540">
    <property type="entry name" value="P-loop containing nucleoside triphosphate hydrolases"/>
    <property type="match status" value="1"/>
</dbReference>
<proteinExistence type="predicted"/>
<dbReference type="Proteomes" id="UP000612808">
    <property type="component" value="Unassembled WGS sequence"/>
</dbReference>
<dbReference type="AlphaFoldDB" id="A0A8J3JAN4"/>
<dbReference type="Pfam" id="PF13560">
    <property type="entry name" value="HTH_31"/>
    <property type="match status" value="1"/>
</dbReference>
<dbReference type="RefSeq" id="WP_203660005.1">
    <property type="nucleotide sequence ID" value="NZ_BAAAZM010000007.1"/>
</dbReference>
<dbReference type="InterPro" id="IPR019734">
    <property type="entry name" value="TPR_rpt"/>
</dbReference>
<dbReference type="SUPFAM" id="SSF47413">
    <property type="entry name" value="lambda repressor-like DNA-binding domains"/>
    <property type="match status" value="1"/>
</dbReference>
<organism evidence="3 4">
    <name type="scientific">Actinocatenispora rupis</name>
    <dbReference type="NCBI Taxonomy" id="519421"/>
    <lineage>
        <taxon>Bacteria</taxon>
        <taxon>Bacillati</taxon>
        <taxon>Actinomycetota</taxon>
        <taxon>Actinomycetes</taxon>
        <taxon>Micromonosporales</taxon>
        <taxon>Micromonosporaceae</taxon>
        <taxon>Actinocatenispora</taxon>
    </lineage>
</organism>
<dbReference type="PRINTS" id="PR00364">
    <property type="entry name" value="DISEASERSIST"/>
</dbReference>
<dbReference type="Gene3D" id="1.25.40.10">
    <property type="entry name" value="Tetratricopeptide repeat domain"/>
    <property type="match status" value="1"/>
</dbReference>
<dbReference type="InterPro" id="IPR011990">
    <property type="entry name" value="TPR-like_helical_dom_sf"/>
</dbReference>
<dbReference type="GO" id="GO:0003677">
    <property type="term" value="F:DNA binding"/>
    <property type="evidence" value="ECO:0007669"/>
    <property type="project" value="InterPro"/>
</dbReference>
<dbReference type="PANTHER" id="PTHR47691:SF3">
    <property type="entry name" value="HTH-TYPE TRANSCRIPTIONAL REGULATOR RV0890C-RELATED"/>
    <property type="match status" value="1"/>
</dbReference>
<dbReference type="Gene3D" id="3.40.50.300">
    <property type="entry name" value="P-loop containing nucleotide triphosphate hydrolases"/>
    <property type="match status" value="1"/>
</dbReference>
<evidence type="ECO:0000313" key="3">
    <source>
        <dbReference type="EMBL" id="GID13209.1"/>
    </source>
</evidence>
<dbReference type="SMART" id="SM00028">
    <property type="entry name" value="TPR"/>
    <property type="match status" value="5"/>
</dbReference>
<feature type="domain" description="HTH cro/C1-type" evidence="2">
    <location>
        <begin position="15"/>
        <end position="70"/>
    </location>
</feature>
<dbReference type="GO" id="GO:0043531">
    <property type="term" value="F:ADP binding"/>
    <property type="evidence" value="ECO:0007669"/>
    <property type="project" value="InterPro"/>
</dbReference>
<dbReference type="InterPro" id="IPR027417">
    <property type="entry name" value="P-loop_NTPase"/>
</dbReference>
<reference evidence="3" key="1">
    <citation type="submission" date="2021-01" db="EMBL/GenBank/DDBJ databases">
        <title>Whole genome shotgun sequence of Actinocatenispora rupis NBRC 107355.</title>
        <authorList>
            <person name="Komaki H."/>
            <person name="Tamura T."/>
        </authorList>
    </citation>
    <scope>NUCLEOTIDE SEQUENCE</scope>
    <source>
        <strain evidence="3">NBRC 107355</strain>
    </source>
</reference>
<accession>A0A8J3JAN4</accession>
<dbReference type="EMBL" id="BOMB01000023">
    <property type="protein sequence ID" value="GID13209.1"/>
    <property type="molecule type" value="Genomic_DNA"/>
</dbReference>
<gene>
    <name evidence="3" type="ORF">Aru02nite_40980</name>
</gene>
<feature type="region of interest" description="Disordered" evidence="1">
    <location>
        <begin position="80"/>
        <end position="100"/>
    </location>
</feature>
<dbReference type="PROSITE" id="PS50943">
    <property type="entry name" value="HTH_CROC1"/>
    <property type="match status" value="1"/>
</dbReference>
<dbReference type="Gene3D" id="1.10.260.40">
    <property type="entry name" value="lambda repressor-like DNA-binding domains"/>
    <property type="match status" value="1"/>
</dbReference>
<dbReference type="InterPro" id="IPR001387">
    <property type="entry name" value="Cro/C1-type_HTH"/>
</dbReference>
<comment type="caution">
    <text evidence="3">The sequence shown here is derived from an EMBL/GenBank/DDBJ whole genome shotgun (WGS) entry which is preliminary data.</text>
</comment>
<dbReference type="SUPFAM" id="SSF48452">
    <property type="entry name" value="TPR-like"/>
    <property type="match status" value="1"/>
</dbReference>
<dbReference type="InterPro" id="IPR010982">
    <property type="entry name" value="Lambda_DNA-bd_dom_sf"/>
</dbReference>
<dbReference type="InterPro" id="IPR002182">
    <property type="entry name" value="NB-ARC"/>
</dbReference>
<dbReference type="PANTHER" id="PTHR47691">
    <property type="entry name" value="REGULATOR-RELATED"/>
    <property type="match status" value="1"/>
</dbReference>
<evidence type="ECO:0000313" key="4">
    <source>
        <dbReference type="Proteomes" id="UP000612808"/>
    </source>
</evidence>
<dbReference type="Pfam" id="PF13424">
    <property type="entry name" value="TPR_12"/>
    <property type="match status" value="2"/>
</dbReference>
<evidence type="ECO:0000256" key="1">
    <source>
        <dbReference type="SAM" id="MobiDB-lite"/>
    </source>
</evidence>
<name>A0A8J3JAN4_9ACTN</name>
<protein>
    <recommendedName>
        <fullName evidence="2">HTH cro/C1-type domain-containing protein</fullName>
    </recommendedName>
</protein>